<protein>
    <submittedName>
        <fullName evidence="2">GNAT family N-acetyltransferase</fullName>
    </submittedName>
</protein>
<gene>
    <name evidence="2" type="ORF">OMW55_06645</name>
</gene>
<dbReference type="SUPFAM" id="SSF55729">
    <property type="entry name" value="Acyl-CoA N-acyltransferases (Nat)"/>
    <property type="match status" value="1"/>
</dbReference>
<proteinExistence type="predicted"/>
<dbReference type="Pfam" id="PF13302">
    <property type="entry name" value="Acetyltransf_3"/>
    <property type="match status" value="1"/>
</dbReference>
<dbReference type="Gene3D" id="3.40.630.30">
    <property type="match status" value="1"/>
</dbReference>
<organism evidence="2 3">
    <name type="scientific">Sphingomonas arvum</name>
    <dbReference type="NCBI Taxonomy" id="2992113"/>
    <lineage>
        <taxon>Bacteria</taxon>
        <taxon>Pseudomonadati</taxon>
        <taxon>Pseudomonadota</taxon>
        <taxon>Alphaproteobacteria</taxon>
        <taxon>Sphingomonadales</taxon>
        <taxon>Sphingomonadaceae</taxon>
        <taxon>Sphingomonas</taxon>
    </lineage>
</organism>
<evidence type="ECO:0000313" key="3">
    <source>
        <dbReference type="Proteomes" id="UP001526246"/>
    </source>
</evidence>
<name>A0ABT3JEI1_9SPHN</name>
<dbReference type="PROSITE" id="PS51186">
    <property type="entry name" value="GNAT"/>
    <property type="match status" value="1"/>
</dbReference>
<dbReference type="RefSeq" id="WP_264881746.1">
    <property type="nucleotide sequence ID" value="NZ_JAPDOB010000001.1"/>
</dbReference>
<accession>A0ABT3JEI1</accession>
<comment type="caution">
    <text evidence="2">The sequence shown here is derived from an EMBL/GenBank/DDBJ whole genome shotgun (WGS) entry which is preliminary data.</text>
</comment>
<reference evidence="2 3" key="1">
    <citation type="submission" date="2022-10" db="EMBL/GenBank/DDBJ databases">
        <title>Sphingomonas sp.</title>
        <authorList>
            <person name="Jin C."/>
        </authorList>
    </citation>
    <scope>NUCLEOTIDE SEQUENCE [LARGE SCALE GENOMIC DNA]</scope>
    <source>
        <strain evidence="2 3">BN140010</strain>
    </source>
</reference>
<dbReference type="PANTHER" id="PTHR43792:SF1">
    <property type="entry name" value="N-ACETYLTRANSFERASE DOMAIN-CONTAINING PROTEIN"/>
    <property type="match status" value="1"/>
</dbReference>
<dbReference type="EMBL" id="JAPDOB010000001">
    <property type="protein sequence ID" value="MCW3797481.1"/>
    <property type="molecule type" value="Genomic_DNA"/>
</dbReference>
<evidence type="ECO:0000259" key="1">
    <source>
        <dbReference type="PROSITE" id="PS51186"/>
    </source>
</evidence>
<evidence type="ECO:0000313" key="2">
    <source>
        <dbReference type="EMBL" id="MCW3797481.1"/>
    </source>
</evidence>
<dbReference type="InterPro" id="IPR051531">
    <property type="entry name" value="N-acetyltransferase"/>
</dbReference>
<dbReference type="InterPro" id="IPR000182">
    <property type="entry name" value="GNAT_dom"/>
</dbReference>
<dbReference type="Proteomes" id="UP001526246">
    <property type="component" value="Unassembled WGS sequence"/>
</dbReference>
<dbReference type="InterPro" id="IPR016181">
    <property type="entry name" value="Acyl_CoA_acyltransferase"/>
</dbReference>
<keyword evidence="3" id="KW-1185">Reference proteome</keyword>
<sequence>MTKQRSAPLLETERLRLRAWRKEDFRPYHEIMREPAVHRHFGPEPMGQEECWRRICAANGGWTMAGFGTLAVERRSDSRLVGNVGLFNAWREFEPQFGDEPEMGWIMATDTHGTGLAYEACRAVLDWAEVELAPTPIWAIIATANEASFRLADKLGFERVTEVDYHGPTAVLRRPAWS</sequence>
<feature type="domain" description="N-acetyltransferase" evidence="1">
    <location>
        <begin position="15"/>
        <end position="177"/>
    </location>
</feature>
<dbReference type="PANTHER" id="PTHR43792">
    <property type="entry name" value="GNAT FAMILY, PUTATIVE (AFU_ORTHOLOGUE AFUA_3G00765)-RELATED-RELATED"/>
    <property type="match status" value="1"/>
</dbReference>